<evidence type="ECO:0000256" key="3">
    <source>
        <dbReference type="ARBA" id="ARBA00023082"/>
    </source>
</evidence>
<dbReference type="Pfam" id="PF04542">
    <property type="entry name" value="Sigma70_r2"/>
    <property type="match status" value="1"/>
</dbReference>
<reference evidence="7 8" key="1">
    <citation type="submission" date="2020-08" db="EMBL/GenBank/DDBJ databases">
        <title>Hymenobacter sp. S2-20-2 genome sequencing.</title>
        <authorList>
            <person name="Jin L."/>
        </authorList>
    </citation>
    <scope>NUCLEOTIDE SEQUENCE [LARGE SCALE GENOMIC DNA]</scope>
    <source>
        <strain evidence="7 8">S2-20-2</strain>
    </source>
</reference>
<evidence type="ECO:0000259" key="5">
    <source>
        <dbReference type="Pfam" id="PF04542"/>
    </source>
</evidence>
<dbReference type="InterPro" id="IPR013325">
    <property type="entry name" value="RNA_pol_sigma_r2"/>
</dbReference>
<keyword evidence="8" id="KW-1185">Reference proteome</keyword>
<dbReference type="InterPro" id="IPR039425">
    <property type="entry name" value="RNA_pol_sigma-70-like"/>
</dbReference>
<dbReference type="InterPro" id="IPR014284">
    <property type="entry name" value="RNA_pol_sigma-70_dom"/>
</dbReference>
<dbReference type="GO" id="GO:0006352">
    <property type="term" value="P:DNA-templated transcription initiation"/>
    <property type="evidence" value="ECO:0007669"/>
    <property type="project" value="InterPro"/>
</dbReference>
<evidence type="ECO:0000313" key="8">
    <source>
        <dbReference type="Proteomes" id="UP000515489"/>
    </source>
</evidence>
<dbReference type="InterPro" id="IPR036388">
    <property type="entry name" value="WH-like_DNA-bd_sf"/>
</dbReference>
<dbReference type="AlphaFoldDB" id="A0A7G7W9H9"/>
<dbReference type="SUPFAM" id="SSF88659">
    <property type="entry name" value="Sigma3 and sigma4 domains of RNA polymerase sigma factors"/>
    <property type="match status" value="1"/>
</dbReference>
<dbReference type="EMBL" id="CP060202">
    <property type="protein sequence ID" value="QNH63022.1"/>
    <property type="molecule type" value="Genomic_DNA"/>
</dbReference>
<evidence type="ECO:0000256" key="1">
    <source>
        <dbReference type="ARBA" id="ARBA00010641"/>
    </source>
</evidence>
<dbReference type="Gene3D" id="1.10.1740.10">
    <property type="match status" value="1"/>
</dbReference>
<dbReference type="CDD" id="cd06171">
    <property type="entry name" value="Sigma70_r4"/>
    <property type="match status" value="1"/>
</dbReference>
<feature type="domain" description="RNA polymerase sigma-70 region 2" evidence="5">
    <location>
        <begin position="29"/>
        <end position="102"/>
    </location>
</feature>
<dbReference type="Proteomes" id="UP000515489">
    <property type="component" value="Chromosome"/>
</dbReference>
<dbReference type="GO" id="GO:0016987">
    <property type="term" value="F:sigma factor activity"/>
    <property type="evidence" value="ECO:0007669"/>
    <property type="project" value="UniProtKB-KW"/>
</dbReference>
<keyword evidence="3" id="KW-0731">Sigma factor</keyword>
<proteinExistence type="inferred from homology"/>
<evidence type="ECO:0000313" key="7">
    <source>
        <dbReference type="EMBL" id="QNH63022.1"/>
    </source>
</evidence>
<keyword evidence="2" id="KW-0805">Transcription regulation</keyword>
<dbReference type="RefSeq" id="WP_185888904.1">
    <property type="nucleotide sequence ID" value="NZ_CP060202.1"/>
</dbReference>
<dbReference type="KEGG" id="hsk:H4317_04215"/>
<dbReference type="Pfam" id="PF08281">
    <property type="entry name" value="Sigma70_r4_2"/>
    <property type="match status" value="1"/>
</dbReference>
<comment type="similarity">
    <text evidence="1">Belongs to the sigma-70 factor family. ECF subfamily.</text>
</comment>
<dbReference type="Gene3D" id="1.10.10.10">
    <property type="entry name" value="Winged helix-like DNA-binding domain superfamily/Winged helix DNA-binding domain"/>
    <property type="match status" value="1"/>
</dbReference>
<dbReference type="NCBIfam" id="TIGR02937">
    <property type="entry name" value="sigma70-ECF"/>
    <property type="match status" value="1"/>
</dbReference>
<dbReference type="InterPro" id="IPR013249">
    <property type="entry name" value="RNA_pol_sigma70_r4_t2"/>
</dbReference>
<gene>
    <name evidence="7" type="ORF">H4317_04215</name>
</gene>
<feature type="domain" description="RNA polymerase sigma factor 70 region 4 type 2" evidence="6">
    <location>
        <begin position="130"/>
        <end position="182"/>
    </location>
</feature>
<dbReference type="PANTHER" id="PTHR43133:SF46">
    <property type="entry name" value="RNA POLYMERASE SIGMA-70 FACTOR ECF SUBFAMILY"/>
    <property type="match status" value="1"/>
</dbReference>
<accession>A0A7G7W9H9</accession>
<sequence>MARPDLDSALLLNLLAGCQRQERGCQRHLYLQYYSYALSVCLRYLHDRDVALETVNDGFMKVFQELPRFDTSRYSDLAGSLRGWIRRIMVRTAIDQFRASSRHVFQTDLDAVAPFHADGGQSPLDTLSFEELLQVIGQLTPAYRAVFNMFVIDGYSHEEIAEQLGISVGASKSNLSKARAHLRALLKKSNHHAYATYVG</sequence>
<evidence type="ECO:0000256" key="4">
    <source>
        <dbReference type="ARBA" id="ARBA00023163"/>
    </source>
</evidence>
<dbReference type="PANTHER" id="PTHR43133">
    <property type="entry name" value="RNA POLYMERASE ECF-TYPE SIGMA FACTO"/>
    <property type="match status" value="1"/>
</dbReference>
<dbReference type="InterPro" id="IPR007627">
    <property type="entry name" value="RNA_pol_sigma70_r2"/>
</dbReference>
<evidence type="ECO:0000259" key="6">
    <source>
        <dbReference type="Pfam" id="PF08281"/>
    </source>
</evidence>
<name>A0A7G7W9H9_9BACT</name>
<evidence type="ECO:0000256" key="2">
    <source>
        <dbReference type="ARBA" id="ARBA00023015"/>
    </source>
</evidence>
<organism evidence="7 8">
    <name type="scientific">Hymenobacter sediminicola</name>
    <dbReference type="NCBI Taxonomy" id="2761579"/>
    <lineage>
        <taxon>Bacteria</taxon>
        <taxon>Pseudomonadati</taxon>
        <taxon>Bacteroidota</taxon>
        <taxon>Cytophagia</taxon>
        <taxon>Cytophagales</taxon>
        <taxon>Hymenobacteraceae</taxon>
        <taxon>Hymenobacter</taxon>
    </lineage>
</organism>
<dbReference type="PROSITE" id="PS51257">
    <property type="entry name" value="PROKAR_LIPOPROTEIN"/>
    <property type="match status" value="1"/>
</dbReference>
<dbReference type="GO" id="GO:0003677">
    <property type="term" value="F:DNA binding"/>
    <property type="evidence" value="ECO:0007669"/>
    <property type="project" value="InterPro"/>
</dbReference>
<keyword evidence="4" id="KW-0804">Transcription</keyword>
<protein>
    <submittedName>
        <fullName evidence="7">RNA polymerase sigma factor</fullName>
    </submittedName>
</protein>
<dbReference type="SUPFAM" id="SSF88946">
    <property type="entry name" value="Sigma2 domain of RNA polymerase sigma factors"/>
    <property type="match status" value="1"/>
</dbReference>
<dbReference type="InterPro" id="IPR013324">
    <property type="entry name" value="RNA_pol_sigma_r3/r4-like"/>
</dbReference>